<reference evidence="3" key="1">
    <citation type="journal article" date="2021" name="Mol. Plant Microbe Interact.">
        <title>Complete Genome Sequence of the Plant-Pathogenic Fungus Colletotrichum lupini.</title>
        <authorList>
            <person name="Baroncelli R."/>
            <person name="Pensec F."/>
            <person name="Da Lio D."/>
            <person name="Boufleur T."/>
            <person name="Vicente I."/>
            <person name="Sarrocco S."/>
            <person name="Picot A."/>
            <person name="Baraldi E."/>
            <person name="Sukno S."/>
            <person name="Thon M."/>
            <person name="Le Floch G."/>
        </authorList>
    </citation>
    <scope>NUCLEOTIDE SEQUENCE</scope>
    <source>
        <strain evidence="3">IMI 504893</strain>
    </source>
</reference>
<accession>A0A9Q8SDH4</accession>
<dbReference type="EMBL" id="CP019471">
    <property type="protein sequence ID" value="UQC75048.1"/>
    <property type="molecule type" value="Genomic_DNA"/>
</dbReference>
<sequence length="291" mass="31459">MNPSQSQSQSRVQLLGCSRCLGQTRQFRPHPGHVGYPGLGGILRMGLRERPGVGAALDHHHTPIAHLYLTSPHTSLSLSLLYLIPPAYATPPSRDGRQERQGIYAMAVGLDMGTLSKSFSKLAQPFPSFTFVRPSMSLPFPTSRFGPGFTVPTAVTVTEGGRTVTFTPTPTGGTTSDSSPFPDNILQQSGLAPGQIIGITVGATSGLVFFVVALVWFWNRRRARKLAARDEALDTVMEDPEKPDDAAMMMAQNTGETVELPAPRVVHEMPETREGPPVELPAPVERHEMPA</sequence>
<dbReference type="RefSeq" id="XP_049136696.1">
    <property type="nucleotide sequence ID" value="XM_049280739.1"/>
</dbReference>
<dbReference type="Proteomes" id="UP000830671">
    <property type="component" value="Chromosome 1"/>
</dbReference>
<evidence type="ECO:0000256" key="1">
    <source>
        <dbReference type="SAM" id="MobiDB-lite"/>
    </source>
</evidence>
<organism evidence="3 4">
    <name type="scientific">Colletotrichum lupini</name>
    <dbReference type="NCBI Taxonomy" id="145971"/>
    <lineage>
        <taxon>Eukaryota</taxon>
        <taxon>Fungi</taxon>
        <taxon>Dikarya</taxon>
        <taxon>Ascomycota</taxon>
        <taxon>Pezizomycotina</taxon>
        <taxon>Sordariomycetes</taxon>
        <taxon>Hypocreomycetidae</taxon>
        <taxon>Glomerellales</taxon>
        <taxon>Glomerellaceae</taxon>
        <taxon>Colletotrichum</taxon>
        <taxon>Colletotrichum acutatum species complex</taxon>
    </lineage>
</organism>
<gene>
    <name evidence="3" type="ORF">CLUP02_01701</name>
</gene>
<feature type="transmembrane region" description="Helical" evidence="2">
    <location>
        <begin position="196"/>
        <end position="219"/>
    </location>
</feature>
<keyword evidence="2" id="KW-1133">Transmembrane helix</keyword>
<evidence type="ECO:0000313" key="3">
    <source>
        <dbReference type="EMBL" id="UQC75048.1"/>
    </source>
</evidence>
<keyword evidence="2" id="KW-0812">Transmembrane</keyword>
<keyword evidence="4" id="KW-1185">Reference proteome</keyword>
<protein>
    <submittedName>
        <fullName evidence="3">Uncharacterized protein</fullName>
    </submittedName>
</protein>
<keyword evidence="2" id="KW-0472">Membrane</keyword>
<dbReference type="GeneID" id="73335749"/>
<dbReference type="AlphaFoldDB" id="A0A9Q8SDH4"/>
<evidence type="ECO:0000256" key="2">
    <source>
        <dbReference type="SAM" id="Phobius"/>
    </source>
</evidence>
<feature type="region of interest" description="Disordered" evidence="1">
    <location>
        <begin position="268"/>
        <end position="291"/>
    </location>
</feature>
<dbReference type="KEGG" id="clup:CLUP02_01701"/>
<proteinExistence type="predicted"/>
<evidence type="ECO:0000313" key="4">
    <source>
        <dbReference type="Proteomes" id="UP000830671"/>
    </source>
</evidence>
<name>A0A9Q8SDH4_9PEZI</name>